<gene>
    <name evidence="2" type="ORF">HYDPIDRAFT_27963</name>
</gene>
<accession>A0A0C9WB23</accession>
<sequence length="150" mass="16917">MPSASIAPPRKITRGPTVNPESSEKTQIMLLWERNNRTTPRLGNEFEQQRVAQPASVRSTSVTATLVVTRSTPQTSIRRRIPLELISSMNEDSKRTIIRIHQETLDIDSSGSPTALSAELNSSRLDNEEASRLSSRWMERVPLRIRVGWP</sequence>
<proteinExistence type="predicted"/>
<dbReference type="EMBL" id="KN839844">
    <property type="protein sequence ID" value="KIJ65243.1"/>
    <property type="molecule type" value="Genomic_DNA"/>
</dbReference>
<reference evidence="2 3" key="1">
    <citation type="submission" date="2014-04" db="EMBL/GenBank/DDBJ databases">
        <title>Evolutionary Origins and Diversification of the Mycorrhizal Mutualists.</title>
        <authorList>
            <consortium name="DOE Joint Genome Institute"/>
            <consortium name="Mycorrhizal Genomics Consortium"/>
            <person name="Kohler A."/>
            <person name="Kuo A."/>
            <person name="Nagy L.G."/>
            <person name="Floudas D."/>
            <person name="Copeland A."/>
            <person name="Barry K.W."/>
            <person name="Cichocki N."/>
            <person name="Veneault-Fourrey C."/>
            <person name="LaButti K."/>
            <person name="Lindquist E.A."/>
            <person name="Lipzen A."/>
            <person name="Lundell T."/>
            <person name="Morin E."/>
            <person name="Murat C."/>
            <person name="Riley R."/>
            <person name="Ohm R."/>
            <person name="Sun H."/>
            <person name="Tunlid A."/>
            <person name="Henrissat B."/>
            <person name="Grigoriev I.V."/>
            <person name="Hibbett D.S."/>
            <person name="Martin F."/>
        </authorList>
    </citation>
    <scope>NUCLEOTIDE SEQUENCE [LARGE SCALE GENOMIC DNA]</scope>
    <source>
        <strain evidence="2 3">MD-312</strain>
    </source>
</reference>
<evidence type="ECO:0000313" key="2">
    <source>
        <dbReference type="EMBL" id="KIJ65243.1"/>
    </source>
</evidence>
<dbReference type="HOGENOM" id="CLU_1740749_0_0_1"/>
<evidence type="ECO:0000256" key="1">
    <source>
        <dbReference type="SAM" id="MobiDB-lite"/>
    </source>
</evidence>
<dbReference type="AlphaFoldDB" id="A0A0C9WB23"/>
<protein>
    <submittedName>
        <fullName evidence="2">Uncharacterized protein</fullName>
    </submittedName>
</protein>
<name>A0A0C9WB23_9AGAM</name>
<dbReference type="Proteomes" id="UP000053820">
    <property type="component" value="Unassembled WGS sequence"/>
</dbReference>
<evidence type="ECO:0000313" key="3">
    <source>
        <dbReference type="Proteomes" id="UP000053820"/>
    </source>
</evidence>
<feature type="region of interest" description="Disordered" evidence="1">
    <location>
        <begin position="1"/>
        <end position="24"/>
    </location>
</feature>
<organism evidence="2 3">
    <name type="scientific">Hydnomerulius pinastri MD-312</name>
    <dbReference type="NCBI Taxonomy" id="994086"/>
    <lineage>
        <taxon>Eukaryota</taxon>
        <taxon>Fungi</taxon>
        <taxon>Dikarya</taxon>
        <taxon>Basidiomycota</taxon>
        <taxon>Agaricomycotina</taxon>
        <taxon>Agaricomycetes</taxon>
        <taxon>Agaricomycetidae</taxon>
        <taxon>Boletales</taxon>
        <taxon>Boletales incertae sedis</taxon>
        <taxon>Leucogyrophana</taxon>
    </lineage>
</organism>
<keyword evidence="3" id="KW-1185">Reference proteome</keyword>